<keyword evidence="3" id="KW-0560">Oxidoreductase</keyword>
<dbReference type="GO" id="GO:0020037">
    <property type="term" value="F:heme binding"/>
    <property type="evidence" value="ECO:0007669"/>
    <property type="project" value="InterPro"/>
</dbReference>
<proteinExistence type="inferred from homology"/>
<comment type="similarity">
    <text evidence="2 3">Belongs to the cytochrome P450 family.</text>
</comment>
<dbReference type="PRINTS" id="PR00359">
    <property type="entry name" value="BP450"/>
</dbReference>
<evidence type="ECO:0000256" key="1">
    <source>
        <dbReference type="ARBA" id="ARBA00001971"/>
    </source>
</evidence>
<comment type="cofactor">
    <cofactor evidence="1">
        <name>heme</name>
        <dbReference type="ChEBI" id="CHEBI:30413"/>
    </cofactor>
</comment>
<dbReference type="PANTHER" id="PTHR46696">
    <property type="entry name" value="P450, PUTATIVE (EUROFUNG)-RELATED"/>
    <property type="match status" value="1"/>
</dbReference>
<dbReference type="PROSITE" id="PS00086">
    <property type="entry name" value="CYTOCHROME_P450"/>
    <property type="match status" value="1"/>
</dbReference>
<gene>
    <name evidence="4" type="ORF">DCP75_07920</name>
</gene>
<dbReference type="InterPro" id="IPR017972">
    <property type="entry name" value="Cyt_P450_CS"/>
</dbReference>
<comment type="caution">
    <text evidence="4">The sequence shown here is derived from an EMBL/GenBank/DDBJ whole genome shotgun (WGS) entry which is preliminary data.</text>
</comment>
<organism evidence="4 5">
    <name type="scientific">Haliea salexigens</name>
    <dbReference type="NCBI Taxonomy" id="287487"/>
    <lineage>
        <taxon>Bacteria</taxon>
        <taxon>Pseudomonadati</taxon>
        <taxon>Pseudomonadota</taxon>
        <taxon>Gammaproteobacteria</taxon>
        <taxon>Cellvibrionales</taxon>
        <taxon>Halieaceae</taxon>
        <taxon>Haliea</taxon>
    </lineage>
</organism>
<dbReference type="InterPro" id="IPR036396">
    <property type="entry name" value="Cyt_P450_sf"/>
</dbReference>
<dbReference type="EMBL" id="DMND01000107">
    <property type="protein sequence ID" value="HAN27634.1"/>
    <property type="molecule type" value="Genomic_DNA"/>
</dbReference>
<name>A0A3C1KMS2_9GAMM</name>
<protein>
    <submittedName>
        <fullName evidence="4">Cytochrome P450</fullName>
    </submittedName>
</protein>
<evidence type="ECO:0000313" key="5">
    <source>
        <dbReference type="Proteomes" id="UP000259273"/>
    </source>
</evidence>
<dbReference type="GO" id="GO:0005506">
    <property type="term" value="F:iron ion binding"/>
    <property type="evidence" value="ECO:0007669"/>
    <property type="project" value="InterPro"/>
</dbReference>
<keyword evidence="3" id="KW-0408">Iron</keyword>
<dbReference type="Proteomes" id="UP000259273">
    <property type="component" value="Unassembled WGS sequence"/>
</dbReference>
<dbReference type="InterPro" id="IPR002397">
    <property type="entry name" value="Cyt_P450_B"/>
</dbReference>
<evidence type="ECO:0000256" key="3">
    <source>
        <dbReference type="RuleBase" id="RU000461"/>
    </source>
</evidence>
<evidence type="ECO:0000256" key="2">
    <source>
        <dbReference type="ARBA" id="ARBA00010617"/>
    </source>
</evidence>
<dbReference type="AlphaFoldDB" id="A0A3C1KMS2"/>
<dbReference type="STRING" id="1121937.GCA_000423125_02151"/>
<keyword evidence="3" id="KW-0503">Monooxygenase</keyword>
<accession>A0A3C1KMS2</accession>
<reference evidence="4 5" key="1">
    <citation type="journal article" date="2018" name="Nat. Biotechnol.">
        <title>A standardized bacterial taxonomy based on genome phylogeny substantially revises the tree of life.</title>
        <authorList>
            <person name="Parks D.H."/>
            <person name="Chuvochina M."/>
            <person name="Waite D.W."/>
            <person name="Rinke C."/>
            <person name="Skarshewski A."/>
            <person name="Chaumeil P.A."/>
            <person name="Hugenholtz P."/>
        </authorList>
    </citation>
    <scope>NUCLEOTIDE SEQUENCE [LARGE SCALE GENOMIC DNA]</scope>
    <source>
        <strain evidence="4">UBA9158</strain>
    </source>
</reference>
<dbReference type="PANTHER" id="PTHR46696:SF1">
    <property type="entry name" value="CYTOCHROME P450 YJIB-RELATED"/>
    <property type="match status" value="1"/>
</dbReference>
<dbReference type="PRINTS" id="PR00385">
    <property type="entry name" value="P450"/>
</dbReference>
<dbReference type="Gene3D" id="1.10.630.10">
    <property type="entry name" value="Cytochrome P450"/>
    <property type="match status" value="1"/>
</dbReference>
<dbReference type="GO" id="GO:0016705">
    <property type="term" value="F:oxidoreductase activity, acting on paired donors, with incorporation or reduction of molecular oxygen"/>
    <property type="evidence" value="ECO:0007669"/>
    <property type="project" value="InterPro"/>
</dbReference>
<sequence length="359" mass="40310">MLHKADIDTVLRDPATFSSSFGPLLEDFPEELLALQRQAMTFLDPPEHRSRRALVDYAFRPGVLEARRDMMQAKVTAIIDNIIDRGECEFVSEVAMHLPVHVMFTLLGVPEADYAYLVPTINAVTLANDPDYAGSREEGWTASAQMVAWAAAFAATRRGKPGNDMTSELLAADIDGRSLSDEEYGVIFQGLMIGGTETTRNTLSWLIRELIRHPEQLALLRADPTLIPAAVEEILRYRNTVVYTRRTAMRDVELAGQHIAQGGKVVCLLASVNRDPDCFDQPDTFDITRDPAQTRRAMRTFGFGVHVCPGQHQARLNLEMMTREILARMGDLRLLEEPTHFRSNFMDGFKRMPLGFSKL</sequence>
<dbReference type="InterPro" id="IPR001128">
    <property type="entry name" value="Cyt_P450"/>
</dbReference>
<keyword evidence="3" id="KW-0479">Metal-binding</keyword>
<dbReference type="SUPFAM" id="SSF48264">
    <property type="entry name" value="Cytochrome P450"/>
    <property type="match status" value="1"/>
</dbReference>
<dbReference type="Pfam" id="PF00067">
    <property type="entry name" value="p450"/>
    <property type="match status" value="1"/>
</dbReference>
<dbReference type="GO" id="GO:0004497">
    <property type="term" value="F:monooxygenase activity"/>
    <property type="evidence" value="ECO:0007669"/>
    <property type="project" value="UniProtKB-KW"/>
</dbReference>
<evidence type="ECO:0000313" key="4">
    <source>
        <dbReference type="EMBL" id="HAN27634.1"/>
    </source>
</evidence>
<keyword evidence="3" id="KW-0349">Heme</keyword>